<dbReference type="PANTHER" id="PTHR43685:SF3">
    <property type="entry name" value="SLR2126 PROTEIN"/>
    <property type="match status" value="1"/>
</dbReference>
<evidence type="ECO:0000256" key="1">
    <source>
        <dbReference type="SAM" id="Phobius"/>
    </source>
</evidence>
<dbReference type="InterPro" id="IPR001173">
    <property type="entry name" value="Glyco_trans_2-like"/>
</dbReference>
<reference evidence="4" key="1">
    <citation type="submission" date="2017-09" db="EMBL/GenBank/DDBJ databases">
        <title>Depth-based differentiation of microbial function through sediment-hosted aquifers and enrichment of novel symbionts in the deep terrestrial subsurface.</title>
        <authorList>
            <person name="Probst A.J."/>
            <person name="Ladd B."/>
            <person name="Jarett J.K."/>
            <person name="Geller-Mcgrath D.E."/>
            <person name="Sieber C.M.K."/>
            <person name="Emerson J.B."/>
            <person name="Anantharaman K."/>
            <person name="Thomas B.C."/>
            <person name="Malmstrom R."/>
            <person name="Stieglmeier M."/>
            <person name="Klingl A."/>
            <person name="Woyke T."/>
            <person name="Ryan C.M."/>
            <person name="Banfield J.F."/>
        </authorList>
    </citation>
    <scope>NUCLEOTIDE SEQUENCE [LARGE SCALE GENOMIC DNA]</scope>
</reference>
<keyword evidence="1" id="KW-1133">Transmembrane helix</keyword>
<dbReference type="PANTHER" id="PTHR43685">
    <property type="entry name" value="GLYCOSYLTRANSFERASE"/>
    <property type="match status" value="1"/>
</dbReference>
<evidence type="ECO:0000313" key="3">
    <source>
        <dbReference type="EMBL" id="PIR78525.1"/>
    </source>
</evidence>
<sequence length="300" mass="35163">MSTSQFSIVVCTYNRLDYLKKCITSLLKIDFPQYEIIIINDGSTDDTQNFLDNLKNEKIKVIHNQHNQGLSASRNTGIKNTNFDIIAFTDDDCEVDKNWLTKLSKGFNDKQVGFVIGQTFYISKNYQGYFPERLVSNKNAKWPMGCNIAYQKKVFATCSDFDSFFFKYNNEDSEMAIRVVSKGFSFGRAPEAIVYHQAMNWTSKSILRSARNASVWPILKKKYPKHYLLFGPPIKFNIIINKEDYLYLLTAPIFITLLLIRYIMHGKKDLKIFFTKWPVYLILRRYYIYKEAIKNKVLMF</sequence>
<dbReference type="InterPro" id="IPR029044">
    <property type="entry name" value="Nucleotide-diphossugar_trans"/>
</dbReference>
<dbReference type="Pfam" id="PF00535">
    <property type="entry name" value="Glycos_transf_2"/>
    <property type="match status" value="1"/>
</dbReference>
<dbReference type="Gene3D" id="3.90.550.10">
    <property type="entry name" value="Spore Coat Polysaccharide Biosynthesis Protein SpsA, Chain A"/>
    <property type="match status" value="1"/>
</dbReference>
<dbReference type="Proteomes" id="UP000230852">
    <property type="component" value="Unassembled WGS sequence"/>
</dbReference>
<evidence type="ECO:0000259" key="2">
    <source>
        <dbReference type="Pfam" id="PF00535"/>
    </source>
</evidence>
<dbReference type="InterPro" id="IPR050834">
    <property type="entry name" value="Glycosyltransf_2"/>
</dbReference>
<dbReference type="AlphaFoldDB" id="A0A2H0TZ65"/>
<proteinExistence type="predicted"/>
<organism evidence="3 4">
    <name type="scientific">Candidatus Magasanikbacteria bacterium CG10_big_fil_rev_8_21_14_0_10_36_16</name>
    <dbReference type="NCBI Taxonomy" id="1974645"/>
    <lineage>
        <taxon>Bacteria</taxon>
        <taxon>Candidatus Magasanikiibacteriota</taxon>
    </lineage>
</organism>
<dbReference type="EMBL" id="PFBU01000020">
    <property type="protein sequence ID" value="PIR78525.1"/>
    <property type="molecule type" value="Genomic_DNA"/>
</dbReference>
<comment type="caution">
    <text evidence="3">The sequence shown here is derived from an EMBL/GenBank/DDBJ whole genome shotgun (WGS) entry which is preliminary data.</text>
</comment>
<feature type="domain" description="Glycosyltransferase 2-like" evidence="2">
    <location>
        <begin position="7"/>
        <end position="166"/>
    </location>
</feature>
<dbReference type="SUPFAM" id="SSF53448">
    <property type="entry name" value="Nucleotide-diphospho-sugar transferases"/>
    <property type="match status" value="1"/>
</dbReference>
<accession>A0A2H0TZ65</accession>
<keyword evidence="1" id="KW-0812">Transmembrane</keyword>
<protein>
    <recommendedName>
        <fullName evidence="2">Glycosyltransferase 2-like domain-containing protein</fullName>
    </recommendedName>
</protein>
<keyword evidence="1" id="KW-0472">Membrane</keyword>
<feature type="transmembrane region" description="Helical" evidence="1">
    <location>
        <begin position="245"/>
        <end position="264"/>
    </location>
</feature>
<dbReference type="CDD" id="cd00761">
    <property type="entry name" value="Glyco_tranf_GTA_type"/>
    <property type="match status" value="1"/>
</dbReference>
<name>A0A2H0TZ65_9BACT</name>
<evidence type="ECO:0000313" key="4">
    <source>
        <dbReference type="Proteomes" id="UP000230852"/>
    </source>
</evidence>
<gene>
    <name evidence="3" type="ORF">COU28_01120</name>
</gene>